<organism evidence="1 2">
    <name type="scientific">Pararge aegeria aegeria</name>
    <dbReference type="NCBI Taxonomy" id="348720"/>
    <lineage>
        <taxon>Eukaryota</taxon>
        <taxon>Metazoa</taxon>
        <taxon>Ecdysozoa</taxon>
        <taxon>Arthropoda</taxon>
        <taxon>Hexapoda</taxon>
        <taxon>Insecta</taxon>
        <taxon>Pterygota</taxon>
        <taxon>Neoptera</taxon>
        <taxon>Endopterygota</taxon>
        <taxon>Lepidoptera</taxon>
        <taxon>Glossata</taxon>
        <taxon>Ditrysia</taxon>
        <taxon>Papilionoidea</taxon>
        <taxon>Nymphalidae</taxon>
        <taxon>Satyrinae</taxon>
        <taxon>Satyrini</taxon>
        <taxon>Parargina</taxon>
        <taxon>Pararge</taxon>
    </lineage>
</organism>
<keyword evidence="2" id="KW-1185">Reference proteome</keyword>
<sequence length="168" mass="19011">MADHILQGGTQHWIELHDPKVLSTDRHYIPRLVREAIEIRKYNNFNREDGFKLASVWYPVSRRRLPSESESEPIPLGEDSAGELVLTALIHLLNSPRRRDIRVYLRPWDDSRLINAKAKQPHNDGECNEVGNHSSRDDLLELGKGGTGAFLGDPGASHYVLRLATEGD</sequence>
<dbReference type="AlphaFoldDB" id="A0A8S4RVF4"/>
<protein>
    <submittedName>
        <fullName evidence="1">Jg20445 protein</fullName>
    </submittedName>
</protein>
<comment type="caution">
    <text evidence="1">The sequence shown here is derived from an EMBL/GenBank/DDBJ whole genome shotgun (WGS) entry which is preliminary data.</text>
</comment>
<evidence type="ECO:0000313" key="2">
    <source>
        <dbReference type="Proteomes" id="UP000838756"/>
    </source>
</evidence>
<dbReference type="EMBL" id="CAKXAJ010025646">
    <property type="protein sequence ID" value="CAH2242445.1"/>
    <property type="molecule type" value="Genomic_DNA"/>
</dbReference>
<evidence type="ECO:0000313" key="1">
    <source>
        <dbReference type="EMBL" id="CAH2242445.1"/>
    </source>
</evidence>
<gene>
    <name evidence="1" type="primary">jg20445</name>
    <name evidence="1" type="ORF">PAEG_LOCUS18763</name>
</gene>
<name>A0A8S4RVF4_9NEOP</name>
<dbReference type="OrthoDB" id="6782675at2759"/>
<proteinExistence type="predicted"/>
<reference evidence="1" key="1">
    <citation type="submission" date="2022-03" db="EMBL/GenBank/DDBJ databases">
        <authorList>
            <person name="Lindestad O."/>
        </authorList>
    </citation>
    <scope>NUCLEOTIDE SEQUENCE</scope>
</reference>
<accession>A0A8S4RVF4</accession>
<dbReference type="Proteomes" id="UP000838756">
    <property type="component" value="Unassembled WGS sequence"/>
</dbReference>